<dbReference type="InterPro" id="IPR003738">
    <property type="entry name" value="SRAP"/>
</dbReference>
<evidence type="ECO:0000256" key="2">
    <source>
        <dbReference type="ARBA" id="ARBA00022670"/>
    </source>
</evidence>
<keyword evidence="3" id="KW-0227">DNA damage</keyword>
<gene>
    <name evidence="9" type="ORF">AZF04_00945</name>
</gene>
<keyword evidence="4 8" id="KW-0378">Hydrolase</keyword>
<evidence type="ECO:0000256" key="7">
    <source>
        <dbReference type="ARBA" id="ARBA00023239"/>
    </source>
</evidence>
<reference evidence="9" key="1">
    <citation type="submission" date="2016-02" db="EMBL/GenBank/DDBJ databases">
        <title>Genome sequence of Bacillus trypoxylicola KCTC 13244(T).</title>
        <authorList>
            <person name="Jeong H."/>
            <person name="Park S.-H."/>
            <person name="Choi S.-K."/>
        </authorList>
    </citation>
    <scope>NUCLEOTIDE SEQUENCE [LARGE SCALE GENOMIC DNA]</scope>
    <source>
        <strain evidence="9">KCTC 13244</strain>
    </source>
</reference>
<dbReference type="GO" id="GO:0003697">
    <property type="term" value="F:single-stranded DNA binding"/>
    <property type="evidence" value="ECO:0007669"/>
    <property type="project" value="InterPro"/>
</dbReference>
<evidence type="ECO:0000256" key="8">
    <source>
        <dbReference type="RuleBase" id="RU364100"/>
    </source>
</evidence>
<dbReference type="GO" id="GO:0106300">
    <property type="term" value="P:protein-DNA covalent cross-linking repair"/>
    <property type="evidence" value="ECO:0007669"/>
    <property type="project" value="InterPro"/>
</dbReference>
<organism evidence="9 10">
    <name type="scientific">Alkalihalobacillus trypoxylicola</name>
    <dbReference type="NCBI Taxonomy" id="519424"/>
    <lineage>
        <taxon>Bacteria</taxon>
        <taxon>Bacillati</taxon>
        <taxon>Bacillota</taxon>
        <taxon>Bacilli</taxon>
        <taxon>Bacillales</taxon>
        <taxon>Bacillaceae</taxon>
        <taxon>Alkalihalobacillus</taxon>
    </lineage>
</organism>
<dbReference type="Gene3D" id="3.90.1680.10">
    <property type="entry name" value="SOS response associated peptidase-like"/>
    <property type="match status" value="1"/>
</dbReference>
<dbReference type="GO" id="GO:0008233">
    <property type="term" value="F:peptidase activity"/>
    <property type="evidence" value="ECO:0007669"/>
    <property type="project" value="UniProtKB-KW"/>
</dbReference>
<evidence type="ECO:0000313" key="9">
    <source>
        <dbReference type="EMBL" id="KYG34930.1"/>
    </source>
</evidence>
<accession>A0A162F6X2</accession>
<name>A0A162F6X2_9BACI</name>
<keyword evidence="7" id="KW-0456">Lyase</keyword>
<comment type="similarity">
    <text evidence="1 8">Belongs to the SOS response-associated peptidase family.</text>
</comment>
<dbReference type="EC" id="3.4.-.-" evidence="8"/>
<proteinExistence type="inferred from homology"/>
<evidence type="ECO:0000256" key="5">
    <source>
        <dbReference type="ARBA" id="ARBA00023124"/>
    </source>
</evidence>
<evidence type="ECO:0000256" key="3">
    <source>
        <dbReference type="ARBA" id="ARBA00022763"/>
    </source>
</evidence>
<evidence type="ECO:0000256" key="6">
    <source>
        <dbReference type="ARBA" id="ARBA00023125"/>
    </source>
</evidence>
<dbReference type="EMBL" id="LTAO01000001">
    <property type="protein sequence ID" value="KYG34930.1"/>
    <property type="molecule type" value="Genomic_DNA"/>
</dbReference>
<keyword evidence="6" id="KW-0238">DNA-binding</keyword>
<dbReference type="Proteomes" id="UP000075806">
    <property type="component" value="Unassembled WGS sequence"/>
</dbReference>
<dbReference type="GO" id="GO:0006508">
    <property type="term" value="P:proteolysis"/>
    <property type="evidence" value="ECO:0007669"/>
    <property type="project" value="UniProtKB-KW"/>
</dbReference>
<dbReference type="PANTHER" id="PTHR13604">
    <property type="entry name" value="DC12-RELATED"/>
    <property type="match status" value="1"/>
</dbReference>
<keyword evidence="10" id="KW-1185">Reference proteome</keyword>
<dbReference type="SUPFAM" id="SSF143081">
    <property type="entry name" value="BB1717-like"/>
    <property type="match status" value="1"/>
</dbReference>
<dbReference type="InterPro" id="IPR036590">
    <property type="entry name" value="SRAP-like"/>
</dbReference>
<dbReference type="Pfam" id="PF02586">
    <property type="entry name" value="SRAP"/>
    <property type="match status" value="1"/>
</dbReference>
<keyword evidence="5" id="KW-0190">Covalent protein-DNA linkage</keyword>
<evidence type="ECO:0000313" key="10">
    <source>
        <dbReference type="Proteomes" id="UP000075806"/>
    </source>
</evidence>
<evidence type="ECO:0000256" key="1">
    <source>
        <dbReference type="ARBA" id="ARBA00008136"/>
    </source>
</evidence>
<comment type="caution">
    <text evidence="9">The sequence shown here is derived from an EMBL/GenBank/DDBJ whole genome shotgun (WGS) entry which is preliminary data.</text>
</comment>
<dbReference type="PANTHER" id="PTHR13604:SF0">
    <property type="entry name" value="ABASIC SITE PROCESSING PROTEIN HMCES"/>
    <property type="match status" value="1"/>
</dbReference>
<keyword evidence="2 8" id="KW-0645">Protease</keyword>
<protein>
    <recommendedName>
        <fullName evidence="8">Abasic site processing protein</fullName>
        <ecNumber evidence="8">3.4.-.-</ecNumber>
    </recommendedName>
</protein>
<dbReference type="OrthoDB" id="9782620at2"/>
<dbReference type="AlphaFoldDB" id="A0A162F6X2"/>
<dbReference type="GO" id="GO:0016829">
    <property type="term" value="F:lyase activity"/>
    <property type="evidence" value="ECO:0007669"/>
    <property type="project" value="UniProtKB-KW"/>
</dbReference>
<evidence type="ECO:0000256" key="4">
    <source>
        <dbReference type="ARBA" id="ARBA00022801"/>
    </source>
</evidence>
<sequence>MCGRFTIITPKESLEEQLQLPFPEFSPNYNVAPSQKVLSIVSDSSNKWKSGFLQWGLVPSWAKDTKIGYKMINARGETLDEKPSFKRLLSRRRCLIPADSFYEWKRNDDNTKQPYRIMVNKGDVFTFAGLWDRWKTDTQEIVTCTIITTKPNHFISNIHDRMPVILDGEDRKTWLDNSIEDKHILKELFTPYDENKMSAYEVSTLVNSPRNNSAECVEGI</sequence>
<dbReference type="RefSeq" id="WP_061947184.1">
    <property type="nucleotide sequence ID" value="NZ_LTAO01000001.1"/>
</dbReference>